<reference evidence="2 3" key="1">
    <citation type="submission" date="2020-07" db="EMBL/GenBank/DDBJ databases">
        <title>Sequencing the genomes of 1000 actinobacteria strains.</title>
        <authorList>
            <person name="Klenk H.-P."/>
        </authorList>
    </citation>
    <scope>NUCLEOTIDE SEQUENCE [LARGE SCALE GENOMIC DNA]</scope>
    <source>
        <strain evidence="2 3">DSM 102047</strain>
    </source>
</reference>
<dbReference type="Pfam" id="PF00795">
    <property type="entry name" value="CN_hydrolase"/>
    <property type="match status" value="1"/>
</dbReference>
<dbReference type="SUPFAM" id="SSF56317">
    <property type="entry name" value="Carbon-nitrogen hydrolase"/>
    <property type="match status" value="1"/>
</dbReference>
<keyword evidence="2" id="KW-0378">Hydrolase</keyword>
<name>A0A7Y9LQS4_9MICC</name>
<dbReference type="Proteomes" id="UP000521748">
    <property type="component" value="Unassembled WGS sequence"/>
</dbReference>
<dbReference type="GO" id="GO:0016787">
    <property type="term" value="F:hydrolase activity"/>
    <property type="evidence" value="ECO:0007669"/>
    <property type="project" value="UniProtKB-KW"/>
</dbReference>
<dbReference type="EMBL" id="JACBYQ010000001">
    <property type="protein sequence ID" value="NYE93880.1"/>
    <property type="molecule type" value="Genomic_DNA"/>
</dbReference>
<evidence type="ECO:0000313" key="2">
    <source>
        <dbReference type="EMBL" id="NYE93880.1"/>
    </source>
</evidence>
<sequence length="126" mass="13486">MQSAAGWCEQAADAGVELLVFPEAWNNTGYDTELFESELPSAEDLSWLAPLQQAVDRTGIVVLLNAALSAPSGSKRLTTIVLTTGVDPRPVYDKQHLFPLEVGTFTAAMPEAASLGRTRDRAVGLL</sequence>
<dbReference type="PROSITE" id="PS50263">
    <property type="entry name" value="CN_HYDROLASE"/>
    <property type="match status" value="1"/>
</dbReference>
<organism evidence="2 3">
    <name type="scientific">Psychromicrobium silvestre</name>
    <dbReference type="NCBI Taxonomy" id="1645614"/>
    <lineage>
        <taxon>Bacteria</taxon>
        <taxon>Bacillati</taxon>
        <taxon>Actinomycetota</taxon>
        <taxon>Actinomycetes</taxon>
        <taxon>Micrococcales</taxon>
        <taxon>Micrococcaceae</taxon>
        <taxon>Psychromicrobium</taxon>
    </lineage>
</organism>
<feature type="domain" description="CN hydrolase" evidence="1">
    <location>
        <begin position="1"/>
        <end position="126"/>
    </location>
</feature>
<evidence type="ECO:0000313" key="3">
    <source>
        <dbReference type="Proteomes" id="UP000521748"/>
    </source>
</evidence>
<protein>
    <submittedName>
        <fullName evidence="2">Putative amidohydrolase</fullName>
    </submittedName>
</protein>
<dbReference type="AlphaFoldDB" id="A0A7Y9LQS4"/>
<evidence type="ECO:0000259" key="1">
    <source>
        <dbReference type="PROSITE" id="PS50263"/>
    </source>
</evidence>
<dbReference type="InterPro" id="IPR036526">
    <property type="entry name" value="C-N_Hydrolase_sf"/>
</dbReference>
<comment type="caution">
    <text evidence="2">The sequence shown here is derived from an EMBL/GenBank/DDBJ whole genome shotgun (WGS) entry which is preliminary data.</text>
</comment>
<keyword evidence="3" id="KW-1185">Reference proteome</keyword>
<dbReference type="Gene3D" id="3.60.110.10">
    <property type="entry name" value="Carbon-nitrogen hydrolase"/>
    <property type="match status" value="1"/>
</dbReference>
<gene>
    <name evidence="2" type="ORF">FHU41_000101</name>
</gene>
<dbReference type="InterPro" id="IPR003010">
    <property type="entry name" value="C-N_Hydrolase"/>
</dbReference>
<accession>A0A7Y9LQS4</accession>
<proteinExistence type="predicted"/>
<dbReference type="RefSeq" id="WP_218846884.1">
    <property type="nucleotide sequence ID" value="NZ_JACBYQ010000001.1"/>
</dbReference>